<feature type="domain" description="Integrase catalytic" evidence="6">
    <location>
        <begin position="475"/>
        <end position="570"/>
    </location>
</feature>
<evidence type="ECO:0000256" key="2">
    <source>
        <dbReference type="ARBA" id="ARBA00022723"/>
    </source>
</evidence>
<protein>
    <recommendedName>
        <fullName evidence="6">Integrase catalytic domain-containing protein</fullName>
    </recommendedName>
</protein>
<evidence type="ECO:0000313" key="7">
    <source>
        <dbReference type="EMBL" id="KAJ0194190.1"/>
    </source>
</evidence>
<feature type="region of interest" description="Disordered" evidence="5">
    <location>
        <begin position="1569"/>
        <end position="1665"/>
    </location>
</feature>
<keyword evidence="2" id="KW-0479">Metal-binding</keyword>
<gene>
    <name evidence="7" type="ORF">LSAT_V11C800452010</name>
</gene>
<feature type="compositionally biased region" description="Polar residues" evidence="5">
    <location>
        <begin position="93"/>
        <end position="111"/>
    </location>
</feature>
<dbReference type="InterPro" id="IPR012337">
    <property type="entry name" value="RNaseH-like_sf"/>
</dbReference>
<keyword evidence="8" id="KW-1185">Reference proteome</keyword>
<feature type="region of interest" description="Disordered" evidence="5">
    <location>
        <begin position="699"/>
        <end position="809"/>
    </location>
</feature>
<dbReference type="SUPFAM" id="SSF53098">
    <property type="entry name" value="Ribonuclease H-like"/>
    <property type="match status" value="1"/>
</dbReference>
<feature type="compositionally biased region" description="Basic and acidic residues" evidence="5">
    <location>
        <begin position="789"/>
        <end position="806"/>
    </location>
</feature>
<proteinExistence type="predicted"/>
<dbReference type="Pfam" id="PF22936">
    <property type="entry name" value="Pol_BBD"/>
    <property type="match status" value="1"/>
</dbReference>
<feature type="compositionally biased region" description="Basic residues" evidence="5">
    <location>
        <begin position="1609"/>
        <end position="1618"/>
    </location>
</feature>
<dbReference type="InterPro" id="IPR013103">
    <property type="entry name" value="RVT_2"/>
</dbReference>
<feature type="compositionally biased region" description="Basic and acidic residues" evidence="5">
    <location>
        <begin position="77"/>
        <end position="91"/>
    </location>
</feature>
<dbReference type="Pfam" id="PF25597">
    <property type="entry name" value="SH3_retrovirus"/>
    <property type="match status" value="1"/>
</dbReference>
<sequence length="2174" mass="246182">MNLREEPKGLLKRQEARKVQTKESIKEGKTTATQKEKPQASFNELAKHKRLRNQRYDSNLNERKRHWNSRNPNYKPPRKETMDKGKEKMKENLSLNSFYSKSQNRKSSISAEHTFCPKTRFGPRPSFGPKTRFSPRSSFGPKTIFSPRPSFGPNSGYGSSKSQDETNSLKDIKGKGKLESDSEKENKRSSTKPRNQTKNTKPSKATPKDTLKFKEDKTKIKVISDEQFDDEWYIDSGCSRHMIGRKEELREFWSLKDGGSVKFGNNSYGTIKGYGMITNGDFSIRKVAYVEGLKHNLISVSQLVMGTGLKVSFDDEGSEIFEKQTKKVLLKSARKGEMYPLNLNPIRGTPAICLLSKVNTDESWLWNRRLSHLNFKDINKLVIGDHVRGLPLLKFDKEHLCAACEMGKQSRKSHPTRINTKIVEALELLHIDLCGPSAIESIGGSKYILKSDASPKLKIFIKKVEVQLKKTIRNIRSDNGLEFKNKDFEDFLADKGITHNFTSPYTPQQNGIVERRNHSLCEAARTMLCYASLPLYFWADSIATVFYTQNRSLLNKRFSITPYEILNNRKPNVKFFHIFGSRCFIFNSKENQDKFDVKANEGIFLGYSLSSKAYRVLNKRSKRIEETYYVTFDDNYMKKVQRTESASEDIFPESGQVSVPISNLFEEYIRLFDEPEKAINSEATTADKKVDNLKKVIDEPAKAMESEPPTPSSSTNSSNKDSTFHGESSTTSKTSEVPVEGENPSSSPKSKSSDDTETTDPKLTSEIPIEGEKPTADSVEGKGFTSPVEGEKEKASDSSTDEREGGQSDVEIEVEAELNPEYDPSYPPLVKWTKDHPKEQIIGETSESVLTRSQLKAKQTALFSKVEFCMFNSFISKIEPKTINAALDYSDWVQAMQDELHEFERNRVWRLIPTPNDASVVGLKWVFKNKLDKEGNAIHNKARLVVKGYCQEEGINYEETFAPVAWLEFVRIFLAYATHKNFEVFQMDVKCAFLNGEFEETVYVKQPPGFVNEKYPVHCYVLDKAVYGLKQAPRAWYETLTHFLKLSKFKQGSVDPTFFRKNTGEHLMTFQIYVDDIIFGSTNPSLTAEFRKLMETKFKMSTMGPINFFLGLNIRQGPEGIFINQEAYTKNLLTKFGMKGDSKVKVPMAFGTKLTPSLEKPAVDITLYRQMIGSLMYLTASRPDIMFSVCYCARFQANPREPHMLAVKNIFRYLNKTSSLGLWYPARSGLFIQAFSDADLGGCGLDRKSTTGGCQFHDGKLVSWQSKKQTCVSLSTAEAEYIAAASCTSQANTSITDYGSKTVRTVHLLRLTMATSSSAHDDTATSSLLTIKPNQNMIIELTPFIYDSYMLYVVECLKYSPLVFALTQVAAVPISLLSQVYSSATYDKNKDRIYFTIHDKKSSISKVKFCSILGLVVDSSIISPDFITTAQLFTMMYEMGYTDVLTTITKVKKSCLPSQWNGFLTLLIKGLAERCGGSDTTIKGFLTILYGLYNGINLDYGSIIWSQVVQSLNTTTCHSEISCGRFWTLITRKAIDSLEIPVMKDALIATIATIHTKKIIISDPPALDALEQPANRGKRVTKKEKKDAKEGKPNPSKRKSGEGESSQSKLKKIKKMANRPKENSPPGPDPIDDQDEEEENPHVSPRESTPPRSPTPPESPKQKALLSAPTDILPILIETRSLPTSSLITFVFVSTIPLSTPIITESITTTIPNITVEVNVFDTGATYVIDNPVINIPPSSTPSCASGATLGGDDEDFDSLYYSPYRIPTENDADAPVTSQHIQDIHEMLDRLLADSKAYGSTQRVVYQSCAGDVKAMLTTLLEAHDPFLTLTIRKHLQSKLLPAIAILSEMKGVSEKVVHLKQGGEETAHLKSKIESKQAQIESDSDTKETIAEALQRKKRDREFDETMKVAREEEEKERRNKEEEDALQCKKTLFPECDRDTLMNQAIEFPSVYWLEPVASFDYDNSRDLQFDMPITRKAFTFHFFDVTAEVPHPNLMFDRELINFYLKNDLPNLNLHDWILLYNILLSNFKEYEPILKHLKRMLASYVHELATMDHEIAKVMNKKPSVKPTSKPGDVNKMKLGQIDSTNLTVMFTKGERHKFLFALVDKHLFSTDCLEHIINIIHRCNQNLAAEKKYFTDMLRWYITFRHHVLAIIPRIFETVKKFSVVKRD</sequence>
<dbReference type="InterPro" id="IPR057670">
    <property type="entry name" value="SH3_retrovirus"/>
</dbReference>
<feature type="compositionally biased region" description="Polar residues" evidence="5">
    <location>
        <begin position="152"/>
        <end position="161"/>
    </location>
</feature>
<dbReference type="PROSITE" id="PS50994">
    <property type="entry name" value="INTEGRASE"/>
    <property type="match status" value="1"/>
</dbReference>
<name>A0A9R1UWP1_LACSA</name>
<feature type="compositionally biased region" description="Basic and acidic residues" evidence="5">
    <location>
        <begin position="1"/>
        <end position="38"/>
    </location>
</feature>
<feature type="compositionally biased region" description="Acidic residues" evidence="5">
    <location>
        <begin position="1630"/>
        <end position="1639"/>
    </location>
</feature>
<evidence type="ECO:0000256" key="1">
    <source>
        <dbReference type="ARBA" id="ARBA00022670"/>
    </source>
</evidence>
<dbReference type="InterPro" id="IPR001584">
    <property type="entry name" value="Integrase_cat-core"/>
</dbReference>
<evidence type="ECO:0000256" key="3">
    <source>
        <dbReference type="ARBA" id="ARBA00022750"/>
    </source>
</evidence>
<dbReference type="InterPro" id="IPR054722">
    <property type="entry name" value="PolX-like_BBD"/>
</dbReference>
<dbReference type="GO" id="GO:0006508">
    <property type="term" value="P:proteolysis"/>
    <property type="evidence" value="ECO:0007669"/>
    <property type="project" value="UniProtKB-KW"/>
</dbReference>
<dbReference type="InterPro" id="IPR043502">
    <property type="entry name" value="DNA/RNA_pol_sf"/>
</dbReference>
<organism evidence="7 8">
    <name type="scientific">Lactuca sativa</name>
    <name type="common">Garden lettuce</name>
    <dbReference type="NCBI Taxonomy" id="4236"/>
    <lineage>
        <taxon>Eukaryota</taxon>
        <taxon>Viridiplantae</taxon>
        <taxon>Streptophyta</taxon>
        <taxon>Embryophyta</taxon>
        <taxon>Tracheophyta</taxon>
        <taxon>Spermatophyta</taxon>
        <taxon>Magnoliopsida</taxon>
        <taxon>eudicotyledons</taxon>
        <taxon>Gunneridae</taxon>
        <taxon>Pentapetalae</taxon>
        <taxon>asterids</taxon>
        <taxon>campanulids</taxon>
        <taxon>Asterales</taxon>
        <taxon>Asteraceae</taxon>
        <taxon>Cichorioideae</taxon>
        <taxon>Cichorieae</taxon>
        <taxon>Lactucinae</taxon>
        <taxon>Lactuca</taxon>
    </lineage>
</organism>
<evidence type="ECO:0000256" key="5">
    <source>
        <dbReference type="SAM" id="MobiDB-lite"/>
    </source>
</evidence>
<reference evidence="7 8" key="1">
    <citation type="journal article" date="2017" name="Nat. Commun.">
        <title>Genome assembly with in vitro proximity ligation data and whole-genome triplication in lettuce.</title>
        <authorList>
            <person name="Reyes-Chin-Wo S."/>
            <person name="Wang Z."/>
            <person name="Yang X."/>
            <person name="Kozik A."/>
            <person name="Arikit S."/>
            <person name="Song C."/>
            <person name="Xia L."/>
            <person name="Froenicke L."/>
            <person name="Lavelle D.O."/>
            <person name="Truco M.J."/>
            <person name="Xia R."/>
            <person name="Zhu S."/>
            <person name="Xu C."/>
            <person name="Xu H."/>
            <person name="Xu X."/>
            <person name="Cox K."/>
            <person name="Korf I."/>
            <person name="Meyers B.C."/>
            <person name="Michelmore R.W."/>
        </authorList>
    </citation>
    <scope>NUCLEOTIDE SEQUENCE [LARGE SCALE GENOMIC DNA]</scope>
    <source>
        <strain evidence="8">cv. Salinas</strain>
        <tissue evidence="7">Seedlings</tissue>
    </source>
</reference>
<comment type="caution">
    <text evidence="7">The sequence shown here is derived from an EMBL/GenBank/DDBJ whole genome shotgun (WGS) entry which is preliminary data.</text>
</comment>
<dbReference type="Gene3D" id="3.30.420.10">
    <property type="entry name" value="Ribonuclease H-like superfamily/Ribonuclease H"/>
    <property type="match status" value="1"/>
</dbReference>
<dbReference type="CDD" id="cd09272">
    <property type="entry name" value="RNase_HI_RT_Ty1"/>
    <property type="match status" value="1"/>
</dbReference>
<dbReference type="GO" id="GO:0004190">
    <property type="term" value="F:aspartic-type endopeptidase activity"/>
    <property type="evidence" value="ECO:0007669"/>
    <property type="project" value="UniProtKB-KW"/>
</dbReference>
<dbReference type="InterPro" id="IPR039537">
    <property type="entry name" value="Retrotran_Ty1/copia-like"/>
</dbReference>
<feature type="compositionally biased region" description="Basic and acidic residues" evidence="5">
    <location>
        <begin position="162"/>
        <end position="188"/>
    </location>
</feature>
<keyword evidence="4" id="KW-0378">Hydrolase</keyword>
<feature type="compositionally biased region" description="Polar residues" evidence="5">
    <location>
        <begin position="725"/>
        <end position="735"/>
    </location>
</feature>
<evidence type="ECO:0000313" key="8">
    <source>
        <dbReference type="Proteomes" id="UP000235145"/>
    </source>
</evidence>
<feature type="region of interest" description="Disordered" evidence="5">
    <location>
        <begin position="1"/>
        <end position="211"/>
    </location>
</feature>
<dbReference type="PANTHER" id="PTHR42648">
    <property type="entry name" value="TRANSPOSASE, PUTATIVE-RELATED"/>
    <property type="match status" value="1"/>
</dbReference>
<dbReference type="GO" id="GO:0015074">
    <property type="term" value="P:DNA integration"/>
    <property type="evidence" value="ECO:0007669"/>
    <property type="project" value="InterPro"/>
</dbReference>
<dbReference type="Proteomes" id="UP000235145">
    <property type="component" value="Unassembled WGS sequence"/>
</dbReference>
<dbReference type="Pfam" id="PF07727">
    <property type="entry name" value="RVT_2"/>
    <property type="match status" value="1"/>
</dbReference>
<keyword evidence="3" id="KW-0064">Aspartyl protease</keyword>
<dbReference type="EMBL" id="NBSK02000008">
    <property type="protein sequence ID" value="KAJ0194190.1"/>
    <property type="molecule type" value="Genomic_DNA"/>
</dbReference>
<evidence type="ECO:0000256" key="4">
    <source>
        <dbReference type="ARBA" id="ARBA00022801"/>
    </source>
</evidence>
<dbReference type="PANTHER" id="PTHR42648:SF18">
    <property type="entry name" value="RETROTRANSPOSON, UNCLASSIFIED-LIKE PROTEIN"/>
    <property type="match status" value="1"/>
</dbReference>
<dbReference type="Pfam" id="PF13976">
    <property type="entry name" value="gag_pre-integrs"/>
    <property type="match status" value="1"/>
</dbReference>
<dbReference type="InterPro" id="IPR036397">
    <property type="entry name" value="RNaseH_sf"/>
</dbReference>
<feature type="compositionally biased region" description="Polar residues" evidence="5">
    <location>
        <begin position="192"/>
        <end position="203"/>
    </location>
</feature>
<evidence type="ECO:0000259" key="6">
    <source>
        <dbReference type="PROSITE" id="PS50994"/>
    </source>
</evidence>
<dbReference type="GO" id="GO:0003676">
    <property type="term" value="F:nucleic acid binding"/>
    <property type="evidence" value="ECO:0007669"/>
    <property type="project" value="InterPro"/>
</dbReference>
<accession>A0A9R1UWP1</accession>
<dbReference type="SUPFAM" id="SSF56672">
    <property type="entry name" value="DNA/RNA polymerases"/>
    <property type="match status" value="1"/>
</dbReference>
<dbReference type="GO" id="GO:0046872">
    <property type="term" value="F:metal ion binding"/>
    <property type="evidence" value="ECO:0007669"/>
    <property type="project" value="UniProtKB-KW"/>
</dbReference>
<keyword evidence="1" id="KW-0645">Protease</keyword>
<dbReference type="InterPro" id="IPR025724">
    <property type="entry name" value="GAG-pre-integrase_dom"/>
</dbReference>